<gene>
    <name evidence="6" type="ORF">Amme_075_003</name>
</gene>
<dbReference type="AlphaFoldDB" id="A0A023D7E5"/>
<evidence type="ECO:0000256" key="3">
    <source>
        <dbReference type="ARBA" id="ARBA00023163"/>
    </source>
</evidence>
<evidence type="ECO:0000313" key="7">
    <source>
        <dbReference type="Proteomes" id="UP000019760"/>
    </source>
</evidence>
<dbReference type="PANTHER" id="PTHR47506:SF3">
    <property type="entry name" value="HTH-TYPE TRANSCRIPTIONAL REGULATOR LMRA"/>
    <property type="match status" value="1"/>
</dbReference>
<dbReference type="OrthoDB" id="9809772at2"/>
<proteinExistence type="predicted"/>
<dbReference type="EMBL" id="BAND01000075">
    <property type="protein sequence ID" value="GAJ29686.1"/>
    <property type="molecule type" value="Genomic_DNA"/>
</dbReference>
<dbReference type="Proteomes" id="UP000019760">
    <property type="component" value="Unassembled WGS sequence"/>
</dbReference>
<dbReference type="GO" id="GO:0003677">
    <property type="term" value="F:DNA binding"/>
    <property type="evidence" value="ECO:0007669"/>
    <property type="project" value="UniProtKB-UniRule"/>
</dbReference>
<name>A0A023D7E5_ACIMT</name>
<reference evidence="6 7" key="2">
    <citation type="journal article" date="2014" name="FEMS Microbiol. Lett.">
        <title>Draft genomic DNA sequence of the facultatively methylotrophic bacterium Acidomonas methanolica type strain MB58.</title>
        <authorList>
            <person name="Higashiura N."/>
            <person name="Hadano H."/>
            <person name="Hirakawa H."/>
            <person name="Matsutani M."/>
            <person name="Takabe S."/>
            <person name="Matsushita K."/>
            <person name="Azuma Y."/>
        </authorList>
    </citation>
    <scope>NUCLEOTIDE SEQUENCE [LARGE SCALE GENOMIC DNA]</scope>
    <source>
        <strain evidence="6 7">MB58</strain>
    </source>
</reference>
<evidence type="ECO:0000256" key="4">
    <source>
        <dbReference type="PROSITE-ProRule" id="PRU00335"/>
    </source>
</evidence>
<dbReference type="SUPFAM" id="SSF46689">
    <property type="entry name" value="Homeodomain-like"/>
    <property type="match status" value="1"/>
</dbReference>
<accession>A0A023D7E5</accession>
<feature type="DNA-binding region" description="H-T-H motif" evidence="4">
    <location>
        <begin position="25"/>
        <end position="44"/>
    </location>
</feature>
<dbReference type="InterPro" id="IPR036271">
    <property type="entry name" value="Tet_transcr_reg_TetR-rel_C_sf"/>
</dbReference>
<dbReference type="Pfam" id="PF00440">
    <property type="entry name" value="TetR_N"/>
    <property type="match status" value="1"/>
</dbReference>
<feature type="domain" description="HTH tetR-type" evidence="5">
    <location>
        <begin position="2"/>
        <end position="62"/>
    </location>
</feature>
<evidence type="ECO:0000313" key="6">
    <source>
        <dbReference type="EMBL" id="GAJ29686.1"/>
    </source>
</evidence>
<evidence type="ECO:0000256" key="2">
    <source>
        <dbReference type="ARBA" id="ARBA00023125"/>
    </source>
</evidence>
<organism evidence="6 7">
    <name type="scientific">Acidomonas methanolica NBRC 104435</name>
    <dbReference type="NCBI Taxonomy" id="1231351"/>
    <lineage>
        <taxon>Bacteria</taxon>
        <taxon>Pseudomonadati</taxon>
        <taxon>Pseudomonadota</taxon>
        <taxon>Alphaproteobacteria</taxon>
        <taxon>Acetobacterales</taxon>
        <taxon>Acetobacteraceae</taxon>
        <taxon>Acidomonas</taxon>
    </lineage>
</organism>
<dbReference type="SUPFAM" id="SSF48498">
    <property type="entry name" value="Tetracyclin repressor-like, C-terminal domain"/>
    <property type="match status" value="1"/>
</dbReference>
<keyword evidence="7" id="KW-1185">Reference proteome</keyword>
<comment type="caution">
    <text evidence="6">The sequence shown here is derived from an EMBL/GenBank/DDBJ whole genome shotgun (WGS) entry which is preliminary data.</text>
</comment>
<evidence type="ECO:0000259" key="5">
    <source>
        <dbReference type="PROSITE" id="PS50977"/>
    </source>
</evidence>
<dbReference type="PROSITE" id="PS50977">
    <property type="entry name" value="HTH_TETR_2"/>
    <property type="match status" value="1"/>
</dbReference>
<dbReference type="Pfam" id="PF16925">
    <property type="entry name" value="TetR_C_13"/>
    <property type="match status" value="1"/>
</dbReference>
<keyword evidence="2 4" id="KW-0238">DNA-binding</keyword>
<dbReference type="PANTHER" id="PTHR47506">
    <property type="entry name" value="TRANSCRIPTIONAL REGULATORY PROTEIN"/>
    <property type="match status" value="1"/>
</dbReference>
<keyword evidence="3" id="KW-0804">Transcription</keyword>
<dbReference type="PRINTS" id="PR00455">
    <property type="entry name" value="HTHTETR"/>
</dbReference>
<dbReference type="Gene3D" id="1.10.357.10">
    <property type="entry name" value="Tetracycline Repressor, domain 2"/>
    <property type="match status" value="1"/>
</dbReference>
<protein>
    <submittedName>
        <fullName evidence="6">Transcriptional regulator TetR</fullName>
    </submittedName>
</protein>
<dbReference type="InterPro" id="IPR011075">
    <property type="entry name" value="TetR_C"/>
</dbReference>
<keyword evidence="1" id="KW-0805">Transcription regulation</keyword>
<dbReference type="RefSeq" id="WP_042059916.1">
    <property type="nucleotide sequence ID" value="NZ_BAND01000075.1"/>
</dbReference>
<reference evidence="7" key="1">
    <citation type="journal article" date="2014" name="FEMS Microbiol. Lett.">
        <title>Draft Genomic DNA Sequence of the Facultatively Methylotrophic Bacterium Acidomonas methanolica type strain MB58.</title>
        <authorList>
            <person name="Higashiura N."/>
            <person name="Hadano H."/>
            <person name="Hirakawa H."/>
            <person name="Matsutani M."/>
            <person name="Takabe S."/>
            <person name="Matsushita K."/>
            <person name="Azuma Y."/>
        </authorList>
    </citation>
    <scope>NUCLEOTIDE SEQUENCE [LARGE SCALE GENOMIC DNA]</scope>
    <source>
        <strain evidence="7">MB58</strain>
    </source>
</reference>
<sequence length="186" mass="20590">MQDTKTRLLREAEVIVRAKGYSGFSYADLEAAVGIRKASIHHHFKTKENLVSALVDEYDRRYDDELSRIIAENRSAIEKIDAYGRLYVQGLQDDLGCLCAVLAIELHALPVSLTNKLSLFFDKHIAWIEAVIEDGLARGEIRPSVQAASYARMTVAALEGALLMERVLQGVVGFEATLDAIRKGLG</sequence>
<dbReference type="InterPro" id="IPR009057">
    <property type="entry name" value="Homeodomain-like_sf"/>
</dbReference>
<evidence type="ECO:0000256" key="1">
    <source>
        <dbReference type="ARBA" id="ARBA00023015"/>
    </source>
</evidence>
<dbReference type="InterPro" id="IPR001647">
    <property type="entry name" value="HTH_TetR"/>
</dbReference>